<reference evidence="12 13" key="1">
    <citation type="submission" date="2023-12" db="EMBL/GenBank/DDBJ databases">
        <title>Baltic Sea Cyanobacteria.</title>
        <authorList>
            <person name="Delbaje E."/>
            <person name="Fewer D.P."/>
            <person name="Shishido T.K."/>
        </authorList>
    </citation>
    <scope>NUCLEOTIDE SEQUENCE [LARGE SCALE GENOMIC DNA]</scope>
    <source>
        <strain evidence="12 13">UHCC 0370</strain>
    </source>
</reference>
<evidence type="ECO:0000256" key="7">
    <source>
        <dbReference type="ARBA" id="ARBA00022967"/>
    </source>
</evidence>
<proteinExistence type="inferred from homology"/>
<keyword evidence="13" id="KW-1185">Reference proteome</keyword>
<evidence type="ECO:0000256" key="3">
    <source>
        <dbReference type="ARBA" id="ARBA00022692"/>
    </source>
</evidence>
<sequence length="795" mass="83976">MVLTQSITTASPKLQSSSLTLAIAGMKCAGCVATVEKRLLACDAVKAASVNLLTEKATVVYGGESLPQDLAPQLIEAIAKAGFAAELINKGDRQSSRNAVSKNPPQNSWFGLTKEIVIPASLVILAIVGHLGLIGVADLPLIGNMYAHWLVSTIALGWIGRPIWWDGLKSLWYRAPNMNSLVGLGTISAYLASTIALFVPQLNWQCFFEEPVMLLGFVLLGQALLERAKGKASNAIRALMELQPASARLLINSTDGDLQVPMAVEDLQVGDRIVVWAGEKIPVDGEIIGGGSSVDESMLTGESSPVAKQLGARVTGGTLNLTGAITVQVLQTGSETTLARIVSLVESAQASKAPIQYLADRVAGYFAYAVMAIAALTFLTWYGLLHAEIVFSLKLAIAVLVVACPCALGLATPTAIMVGTGIGAEKGILIKGGASLEKIDQLSAVIFDKTGTLTTGKPEVTDVITNDLIVFGRKLIEQTTFKSMVAEREVPASALRLLQLAASAETGANHILGAATIAKAQELNIELLPTQSSQIVTGCGVEAILTTGEEILVGNSAWLRDRQVEISDEMLERSQNLAEFGKTPIFVATQITDPKGFSNLGLVGIIAMRDRLKPEAPEVIRQLESMGLQVWMLTGDHQETAKAIANQLGIPPERAISEVKPDSKAATVMKLIAEGQRVAMIGDGVNDAPALASATIGIALSSGTDVAMETADIVLMRHDISDVVPAIELSRATFSKIRQNLFWAFAYNTLAIPVAAGILYPSFGISLNPTIAGLAMAFSSVSVVLSSLSLRARKR</sequence>
<evidence type="ECO:0000256" key="4">
    <source>
        <dbReference type="ARBA" id="ARBA00022723"/>
    </source>
</evidence>
<keyword evidence="4 10" id="KW-0479">Metal-binding</keyword>
<dbReference type="PROSITE" id="PS01047">
    <property type="entry name" value="HMA_1"/>
    <property type="match status" value="1"/>
</dbReference>
<feature type="transmembrane region" description="Helical" evidence="10">
    <location>
        <begin position="389"/>
        <end position="411"/>
    </location>
</feature>
<dbReference type="Proteomes" id="UP001301388">
    <property type="component" value="Unassembled WGS sequence"/>
</dbReference>
<dbReference type="RefSeq" id="WP_323260258.1">
    <property type="nucleotide sequence ID" value="NZ_JAYGIE010000014.1"/>
</dbReference>
<gene>
    <name evidence="12" type="ORF">VB774_04880</name>
</gene>
<keyword evidence="6 10" id="KW-0067">ATP-binding</keyword>
<accession>A0ABU5TFA2</accession>
<dbReference type="PROSITE" id="PS50846">
    <property type="entry name" value="HMA_2"/>
    <property type="match status" value="1"/>
</dbReference>
<evidence type="ECO:0000259" key="11">
    <source>
        <dbReference type="PROSITE" id="PS50846"/>
    </source>
</evidence>
<keyword evidence="9 10" id="KW-0472">Membrane</keyword>
<comment type="subcellular location">
    <subcellularLocation>
        <location evidence="10">Cell membrane</location>
    </subcellularLocation>
    <subcellularLocation>
        <location evidence="1">Endomembrane system</location>
        <topology evidence="1">Multi-pass membrane protein</topology>
    </subcellularLocation>
</comment>
<dbReference type="InterPro" id="IPR008250">
    <property type="entry name" value="ATPase_P-typ_transduc_dom_A_sf"/>
</dbReference>
<dbReference type="InterPro" id="IPR059000">
    <property type="entry name" value="ATPase_P-type_domA"/>
</dbReference>
<dbReference type="PRINTS" id="PR00943">
    <property type="entry name" value="CUATPASE"/>
</dbReference>
<dbReference type="SUPFAM" id="SSF81665">
    <property type="entry name" value="Calcium ATPase, transmembrane domain M"/>
    <property type="match status" value="1"/>
</dbReference>
<dbReference type="Gene3D" id="3.40.1110.10">
    <property type="entry name" value="Calcium-transporting ATPase, cytoplasmic domain N"/>
    <property type="match status" value="1"/>
</dbReference>
<dbReference type="NCBIfam" id="TIGR01525">
    <property type="entry name" value="ATPase-IB_hvy"/>
    <property type="match status" value="1"/>
</dbReference>
<dbReference type="SFLD" id="SFLDS00003">
    <property type="entry name" value="Haloacid_Dehalogenase"/>
    <property type="match status" value="1"/>
</dbReference>
<feature type="transmembrane region" description="Helical" evidence="10">
    <location>
        <begin position="362"/>
        <end position="383"/>
    </location>
</feature>
<dbReference type="Pfam" id="PF00122">
    <property type="entry name" value="E1-E2_ATPase"/>
    <property type="match status" value="1"/>
</dbReference>
<dbReference type="EMBL" id="JAYGIE010000014">
    <property type="protein sequence ID" value="MEA5476948.1"/>
    <property type="molecule type" value="Genomic_DNA"/>
</dbReference>
<dbReference type="SUPFAM" id="SSF55008">
    <property type="entry name" value="HMA, heavy metal-associated domain"/>
    <property type="match status" value="1"/>
</dbReference>
<feature type="transmembrane region" description="Helical" evidence="10">
    <location>
        <begin position="116"/>
        <end position="135"/>
    </location>
</feature>
<dbReference type="CDD" id="cd02094">
    <property type="entry name" value="P-type_ATPase_Cu-like"/>
    <property type="match status" value="1"/>
</dbReference>
<dbReference type="InterPro" id="IPR023214">
    <property type="entry name" value="HAD_sf"/>
</dbReference>
<keyword evidence="10" id="KW-1003">Cell membrane</keyword>
<evidence type="ECO:0000313" key="12">
    <source>
        <dbReference type="EMBL" id="MEA5476948.1"/>
    </source>
</evidence>
<feature type="domain" description="HMA" evidence="11">
    <location>
        <begin position="17"/>
        <end position="86"/>
    </location>
</feature>
<evidence type="ECO:0000256" key="9">
    <source>
        <dbReference type="ARBA" id="ARBA00023136"/>
    </source>
</evidence>
<dbReference type="PROSITE" id="PS00154">
    <property type="entry name" value="ATPASE_E1_E2"/>
    <property type="match status" value="1"/>
</dbReference>
<feature type="transmembrane region" description="Helical" evidence="10">
    <location>
        <begin position="769"/>
        <end position="790"/>
    </location>
</feature>
<evidence type="ECO:0000256" key="1">
    <source>
        <dbReference type="ARBA" id="ARBA00004127"/>
    </source>
</evidence>
<dbReference type="SFLD" id="SFLDF00027">
    <property type="entry name" value="p-type_atpase"/>
    <property type="match status" value="1"/>
</dbReference>
<dbReference type="Gene3D" id="3.40.50.1000">
    <property type="entry name" value="HAD superfamily/HAD-like"/>
    <property type="match status" value="1"/>
</dbReference>
<dbReference type="InterPro" id="IPR036163">
    <property type="entry name" value="HMA_dom_sf"/>
</dbReference>
<evidence type="ECO:0000256" key="6">
    <source>
        <dbReference type="ARBA" id="ARBA00022840"/>
    </source>
</evidence>
<comment type="similarity">
    <text evidence="2 10">Belongs to the cation transport ATPase (P-type) (TC 3.A.3) family. Type IB subfamily.</text>
</comment>
<dbReference type="InterPro" id="IPR036412">
    <property type="entry name" value="HAD-like_sf"/>
</dbReference>
<dbReference type="PANTHER" id="PTHR43520:SF8">
    <property type="entry name" value="P-TYPE CU(+) TRANSPORTER"/>
    <property type="match status" value="1"/>
</dbReference>
<evidence type="ECO:0000256" key="8">
    <source>
        <dbReference type="ARBA" id="ARBA00022989"/>
    </source>
</evidence>
<keyword evidence="8 10" id="KW-1133">Transmembrane helix</keyword>
<feature type="transmembrane region" description="Helical" evidence="10">
    <location>
        <begin position="141"/>
        <end position="160"/>
    </location>
</feature>
<dbReference type="Pfam" id="PF00702">
    <property type="entry name" value="Hydrolase"/>
    <property type="match status" value="1"/>
</dbReference>
<dbReference type="PROSITE" id="PS01229">
    <property type="entry name" value="COF_2"/>
    <property type="match status" value="1"/>
</dbReference>
<comment type="caution">
    <text evidence="12">The sequence shown here is derived from an EMBL/GenBank/DDBJ whole genome shotgun (WGS) entry which is preliminary data.</text>
</comment>
<dbReference type="PRINTS" id="PR00119">
    <property type="entry name" value="CATATPASE"/>
</dbReference>
<dbReference type="InterPro" id="IPR001757">
    <property type="entry name" value="P_typ_ATPase"/>
</dbReference>
<feature type="transmembrane region" description="Helical" evidence="10">
    <location>
        <begin position="741"/>
        <end position="763"/>
    </location>
</feature>
<dbReference type="NCBIfam" id="TIGR01494">
    <property type="entry name" value="ATPase_P-type"/>
    <property type="match status" value="2"/>
</dbReference>
<dbReference type="CDD" id="cd00371">
    <property type="entry name" value="HMA"/>
    <property type="match status" value="1"/>
</dbReference>
<dbReference type="InterPro" id="IPR017969">
    <property type="entry name" value="Heavy-metal-associated_CS"/>
</dbReference>
<dbReference type="Gene3D" id="3.30.70.100">
    <property type="match status" value="1"/>
</dbReference>
<dbReference type="SUPFAM" id="SSF81653">
    <property type="entry name" value="Calcium ATPase, transduction domain A"/>
    <property type="match status" value="1"/>
</dbReference>
<evidence type="ECO:0000256" key="2">
    <source>
        <dbReference type="ARBA" id="ARBA00006024"/>
    </source>
</evidence>
<keyword evidence="7" id="KW-1278">Translocase</keyword>
<evidence type="ECO:0000256" key="10">
    <source>
        <dbReference type="RuleBase" id="RU362081"/>
    </source>
</evidence>
<name>A0ABU5TFA2_9CYAN</name>
<evidence type="ECO:0000313" key="13">
    <source>
        <dbReference type="Proteomes" id="UP001301388"/>
    </source>
</evidence>
<feature type="transmembrane region" description="Helical" evidence="10">
    <location>
        <begin position="181"/>
        <end position="199"/>
    </location>
</feature>
<dbReference type="InterPro" id="IPR044492">
    <property type="entry name" value="P_typ_ATPase_HD_dom"/>
</dbReference>
<dbReference type="InterPro" id="IPR018303">
    <property type="entry name" value="ATPase_P-typ_P_site"/>
</dbReference>
<evidence type="ECO:0000256" key="5">
    <source>
        <dbReference type="ARBA" id="ARBA00022741"/>
    </source>
</evidence>
<dbReference type="InterPro" id="IPR023298">
    <property type="entry name" value="ATPase_P-typ_TM_dom_sf"/>
</dbReference>
<protein>
    <submittedName>
        <fullName evidence="12">Heavy metal translocating P-type ATPase</fullName>
    </submittedName>
</protein>
<dbReference type="Pfam" id="PF00403">
    <property type="entry name" value="HMA"/>
    <property type="match status" value="1"/>
</dbReference>
<dbReference type="Gene3D" id="2.70.150.10">
    <property type="entry name" value="Calcium-transporting ATPase, cytoplasmic transduction domain A"/>
    <property type="match status" value="1"/>
</dbReference>
<dbReference type="InterPro" id="IPR006121">
    <property type="entry name" value="HMA_dom"/>
</dbReference>
<dbReference type="PANTHER" id="PTHR43520">
    <property type="entry name" value="ATP7, ISOFORM B"/>
    <property type="match status" value="1"/>
</dbReference>
<dbReference type="SFLD" id="SFLDG00002">
    <property type="entry name" value="C1.7:_P-type_atpase_like"/>
    <property type="match status" value="1"/>
</dbReference>
<keyword evidence="3 10" id="KW-0812">Transmembrane</keyword>
<dbReference type="InterPro" id="IPR023299">
    <property type="entry name" value="ATPase_P-typ_cyto_dom_N"/>
</dbReference>
<dbReference type="SUPFAM" id="SSF56784">
    <property type="entry name" value="HAD-like"/>
    <property type="match status" value="1"/>
</dbReference>
<organism evidence="12 13">
    <name type="scientific">Pseudanabaena galeata UHCC 0370</name>
    <dbReference type="NCBI Taxonomy" id="3110310"/>
    <lineage>
        <taxon>Bacteria</taxon>
        <taxon>Bacillati</taxon>
        <taxon>Cyanobacteriota</taxon>
        <taxon>Cyanophyceae</taxon>
        <taxon>Pseudanabaenales</taxon>
        <taxon>Pseudanabaenaceae</taxon>
        <taxon>Pseudanabaena</taxon>
    </lineage>
</organism>
<keyword evidence="5 10" id="KW-0547">Nucleotide-binding</keyword>
<dbReference type="InterPro" id="IPR027256">
    <property type="entry name" value="P-typ_ATPase_IB"/>
</dbReference>